<dbReference type="InterPro" id="IPR001387">
    <property type="entry name" value="Cro/C1-type_HTH"/>
</dbReference>
<dbReference type="AlphaFoldDB" id="U5QE17"/>
<gene>
    <name evidence="2" type="ORF">GKIL_0920</name>
</gene>
<dbReference type="GO" id="GO:0003677">
    <property type="term" value="F:DNA binding"/>
    <property type="evidence" value="ECO:0007669"/>
    <property type="project" value="InterPro"/>
</dbReference>
<evidence type="ECO:0000259" key="1">
    <source>
        <dbReference type="PROSITE" id="PS50943"/>
    </source>
</evidence>
<sequence>MKLKSRLPELMREHGIDQKTLAARTGLSPTTVGKLYRNHFDRIDNHTVIRLCRYFGLQSLDALIDIEWETDDEPGT</sequence>
<name>U5QE17_GLOK1</name>
<dbReference type="HOGENOM" id="CLU_066192_31_3_3"/>
<dbReference type="Proteomes" id="UP000017396">
    <property type="component" value="Chromosome"/>
</dbReference>
<protein>
    <submittedName>
        <fullName evidence="2">XRE family transcriptional regulator</fullName>
    </submittedName>
</protein>
<evidence type="ECO:0000313" key="2">
    <source>
        <dbReference type="EMBL" id="AGY57166.1"/>
    </source>
</evidence>
<reference evidence="2 3" key="1">
    <citation type="journal article" date="2013" name="PLoS ONE">
        <title>Cultivation and Complete Genome Sequencing of Gloeobacter kilaueensis sp. nov., from a Lava Cave in Kilauea Caldera, Hawai'i.</title>
        <authorList>
            <person name="Saw J.H."/>
            <person name="Schatz M."/>
            <person name="Brown M.V."/>
            <person name="Kunkel D.D."/>
            <person name="Foster J.S."/>
            <person name="Shick H."/>
            <person name="Christensen S."/>
            <person name="Hou S."/>
            <person name="Wan X."/>
            <person name="Donachie S.P."/>
        </authorList>
    </citation>
    <scope>NUCLEOTIDE SEQUENCE [LARGE SCALE GENOMIC DNA]</scope>
    <source>
        <strain evidence="3">JS</strain>
    </source>
</reference>
<evidence type="ECO:0000313" key="3">
    <source>
        <dbReference type="Proteomes" id="UP000017396"/>
    </source>
</evidence>
<dbReference type="Gene3D" id="1.10.260.40">
    <property type="entry name" value="lambda repressor-like DNA-binding domains"/>
    <property type="match status" value="1"/>
</dbReference>
<proteinExistence type="predicted"/>
<dbReference type="OrthoDB" id="427043at2"/>
<dbReference type="RefSeq" id="WP_023172226.1">
    <property type="nucleotide sequence ID" value="NC_022600.1"/>
</dbReference>
<dbReference type="SUPFAM" id="SSF47413">
    <property type="entry name" value="lambda repressor-like DNA-binding domains"/>
    <property type="match status" value="1"/>
</dbReference>
<dbReference type="Pfam" id="PF13443">
    <property type="entry name" value="HTH_26"/>
    <property type="match status" value="1"/>
</dbReference>
<feature type="domain" description="HTH cro/C1-type" evidence="1">
    <location>
        <begin position="9"/>
        <end position="63"/>
    </location>
</feature>
<dbReference type="SMART" id="SM00530">
    <property type="entry name" value="HTH_XRE"/>
    <property type="match status" value="1"/>
</dbReference>
<dbReference type="STRING" id="1183438.GKIL_0920"/>
<keyword evidence="3" id="KW-1185">Reference proteome</keyword>
<dbReference type="InterPro" id="IPR010982">
    <property type="entry name" value="Lambda_DNA-bd_dom_sf"/>
</dbReference>
<dbReference type="eggNOG" id="COG3655">
    <property type="taxonomic scope" value="Bacteria"/>
</dbReference>
<dbReference type="EMBL" id="CP003587">
    <property type="protein sequence ID" value="AGY57166.1"/>
    <property type="molecule type" value="Genomic_DNA"/>
</dbReference>
<dbReference type="CDD" id="cd00093">
    <property type="entry name" value="HTH_XRE"/>
    <property type="match status" value="1"/>
</dbReference>
<accession>U5QE17</accession>
<dbReference type="PROSITE" id="PS50943">
    <property type="entry name" value="HTH_CROC1"/>
    <property type="match status" value="1"/>
</dbReference>
<organism evidence="2 3">
    <name type="scientific">Gloeobacter kilaueensis (strain ATCC BAA-2537 / CCAP 1431/1 / ULC 316 / JS1)</name>
    <dbReference type="NCBI Taxonomy" id="1183438"/>
    <lineage>
        <taxon>Bacteria</taxon>
        <taxon>Bacillati</taxon>
        <taxon>Cyanobacteriota</taxon>
        <taxon>Cyanophyceae</taxon>
        <taxon>Gloeobacterales</taxon>
        <taxon>Gloeobacteraceae</taxon>
        <taxon>Gloeobacter</taxon>
    </lineage>
</organism>
<dbReference type="KEGG" id="glj:GKIL_0920"/>